<evidence type="ECO:0000313" key="6">
    <source>
        <dbReference type="Proteomes" id="UP000683925"/>
    </source>
</evidence>
<name>A0A8S1YLU3_PAROT</name>
<feature type="domain" description="CRC" evidence="4">
    <location>
        <begin position="77"/>
        <end position="180"/>
    </location>
</feature>
<dbReference type="GO" id="GO:0005634">
    <property type="term" value="C:nucleus"/>
    <property type="evidence" value="ECO:0007669"/>
    <property type="project" value="UniProtKB-SubCell"/>
</dbReference>
<proteinExistence type="inferred from homology"/>
<sequence length="249" mass="28656">MTEVILIKLMQEQDNNQFFSFARQLLDQQSQSIPEMDEHKDSSLDMSQLIKMQHTIHDNILISPEPSKRKGSPLLPSDDPCNCSKSECRKMYCECLAKGRLCSSACRCENCQNRTSNKKVLHVIQELDLNRNLRKIKSKRFKDGCTCKKSMCLKKYCECFHSGKSCGYGCNCENCQNQLLDENQKNICTPNQKKTSKFSSKFESANTNTRSEYYGMVLKKFNLEEYEDSDDSLDKMNTVVIMILGQLIV</sequence>
<dbReference type="GO" id="GO:0006355">
    <property type="term" value="P:regulation of DNA-templated transcription"/>
    <property type="evidence" value="ECO:0007669"/>
    <property type="project" value="TreeGrafter"/>
</dbReference>
<evidence type="ECO:0000256" key="3">
    <source>
        <dbReference type="ARBA" id="ARBA00023242"/>
    </source>
</evidence>
<keyword evidence="3" id="KW-0539">Nucleus</keyword>
<comment type="caution">
    <text evidence="5">The sequence shown here is derived from an EMBL/GenBank/DDBJ whole genome shotgun (WGS) entry which is preliminary data.</text>
</comment>
<comment type="subcellular location">
    <subcellularLocation>
        <location evidence="1">Nucleus</location>
    </subcellularLocation>
</comment>
<protein>
    <recommendedName>
        <fullName evidence="4">CRC domain-containing protein</fullName>
    </recommendedName>
</protein>
<dbReference type="OrthoDB" id="6283463at2759"/>
<dbReference type="PANTHER" id="PTHR12446:SF34">
    <property type="entry name" value="PROTEIN LIN-54 HOMOLOG"/>
    <property type="match status" value="1"/>
</dbReference>
<accession>A0A8S1YLU3</accession>
<gene>
    <name evidence="5" type="ORF">POCTA_138.1.T1890023</name>
</gene>
<dbReference type="AlphaFoldDB" id="A0A8S1YLU3"/>
<keyword evidence="6" id="KW-1185">Reference proteome</keyword>
<comment type="similarity">
    <text evidence="2">Belongs to the lin-54 family.</text>
</comment>
<dbReference type="PROSITE" id="PS51634">
    <property type="entry name" value="CRC"/>
    <property type="match status" value="1"/>
</dbReference>
<dbReference type="OMA" id="NCSKSEC"/>
<evidence type="ECO:0000313" key="5">
    <source>
        <dbReference type="EMBL" id="CAD8214810.1"/>
    </source>
</evidence>
<dbReference type="PANTHER" id="PTHR12446">
    <property type="entry name" value="TESMIN/TSO1-RELATED"/>
    <property type="match status" value="1"/>
</dbReference>
<dbReference type="Pfam" id="PF03638">
    <property type="entry name" value="TCR"/>
    <property type="match status" value="2"/>
</dbReference>
<dbReference type="SMART" id="SM01114">
    <property type="entry name" value="CXC"/>
    <property type="match status" value="2"/>
</dbReference>
<dbReference type="InterPro" id="IPR005172">
    <property type="entry name" value="CRC"/>
</dbReference>
<evidence type="ECO:0000256" key="2">
    <source>
        <dbReference type="ARBA" id="ARBA00007267"/>
    </source>
</evidence>
<organism evidence="5 6">
    <name type="scientific">Paramecium octaurelia</name>
    <dbReference type="NCBI Taxonomy" id="43137"/>
    <lineage>
        <taxon>Eukaryota</taxon>
        <taxon>Sar</taxon>
        <taxon>Alveolata</taxon>
        <taxon>Ciliophora</taxon>
        <taxon>Intramacronucleata</taxon>
        <taxon>Oligohymenophorea</taxon>
        <taxon>Peniculida</taxon>
        <taxon>Parameciidae</taxon>
        <taxon>Paramecium</taxon>
    </lineage>
</organism>
<dbReference type="Proteomes" id="UP000683925">
    <property type="component" value="Unassembled WGS sequence"/>
</dbReference>
<reference evidence="5" key="1">
    <citation type="submission" date="2021-01" db="EMBL/GenBank/DDBJ databases">
        <authorList>
            <consortium name="Genoscope - CEA"/>
            <person name="William W."/>
        </authorList>
    </citation>
    <scope>NUCLEOTIDE SEQUENCE</scope>
</reference>
<evidence type="ECO:0000256" key="1">
    <source>
        <dbReference type="ARBA" id="ARBA00004123"/>
    </source>
</evidence>
<evidence type="ECO:0000259" key="4">
    <source>
        <dbReference type="PROSITE" id="PS51634"/>
    </source>
</evidence>
<dbReference type="EMBL" id="CAJJDP010000193">
    <property type="protein sequence ID" value="CAD8214810.1"/>
    <property type="molecule type" value="Genomic_DNA"/>
</dbReference>
<dbReference type="InterPro" id="IPR033467">
    <property type="entry name" value="Tesmin/TSO1-like_CXC"/>
</dbReference>
<dbReference type="InterPro" id="IPR028307">
    <property type="entry name" value="Lin-54_fam"/>
</dbReference>